<proteinExistence type="predicted"/>
<evidence type="ECO:0000313" key="2">
    <source>
        <dbReference type="EMBL" id="KAF5854684.1"/>
    </source>
</evidence>
<reference evidence="2" key="1">
    <citation type="submission" date="2019-11" db="EMBL/GenBank/DDBJ databases">
        <title>Bipolaris sorokiniana Genome sequencing.</title>
        <authorList>
            <person name="Wang H."/>
        </authorList>
    </citation>
    <scope>NUCLEOTIDE SEQUENCE</scope>
</reference>
<evidence type="ECO:0000256" key="1">
    <source>
        <dbReference type="SAM" id="Coils"/>
    </source>
</evidence>
<feature type="non-terminal residue" evidence="2">
    <location>
        <position position="510"/>
    </location>
</feature>
<accession>A0A8H6E0D3</accession>
<feature type="coiled-coil region" evidence="1">
    <location>
        <begin position="437"/>
        <end position="478"/>
    </location>
</feature>
<protein>
    <submittedName>
        <fullName evidence="2">Uncharacterized protein</fullName>
    </submittedName>
</protein>
<dbReference type="Proteomes" id="UP000624244">
    <property type="component" value="Unassembled WGS sequence"/>
</dbReference>
<sequence>SAKAFYRNVRSQSRLSNIPAKNFSQKVKGTRGTGSRSAYVIAPAGPDALAHLLSNLPDWKSLKFSAHSKPTRYARLRLLIGRYSTQDARNPTALVYAYLKPTSSSVTGPTLAVEVIRTRVIGGLSSETVVSEQAVDSTKINLLPIFKGASAKNGVARPPSCLLYAAAGRFSTISISASFARNALEGFWIAVRRFSNNAGFVEIRIRLSAFVGANGGGEHEAKSMASMAVGTYVASKNLAEIREKLGEPFANSLEYLPLDKVITKTQKHEEDYISFMLLFGHVRNQCEDGNQEVWVMLSPPTKEGGQTRIEFNSYDSATGASEWHNNHNISTSAENAAAFKMPKKASLGKHTALARYYFLQKLAADEAKNNGISELKFPIPVKKGLLECLKTACSEFEGEAKAALASYQSLSQKAKTATTPSPLAILNDKEKNIKSHIANLDDHLIALTEQRVDLEQRCKHVEAERLVAEKEIASIKAQRDDLFKGMSPEAVFELGRSSERTNPTKRRKLD</sequence>
<dbReference type="EMBL" id="WNKQ01000001">
    <property type="protein sequence ID" value="KAF5854684.1"/>
    <property type="molecule type" value="Genomic_DNA"/>
</dbReference>
<name>A0A8H6E0D3_COCSA</name>
<keyword evidence="1" id="KW-0175">Coiled coil</keyword>
<evidence type="ECO:0000313" key="3">
    <source>
        <dbReference type="Proteomes" id="UP000624244"/>
    </source>
</evidence>
<gene>
    <name evidence="2" type="ORF">GGP41_007395</name>
</gene>
<dbReference type="AlphaFoldDB" id="A0A8H6E0D3"/>
<organism evidence="2 3">
    <name type="scientific">Cochliobolus sativus</name>
    <name type="common">Common root rot and spot blotch fungus</name>
    <name type="synonym">Bipolaris sorokiniana</name>
    <dbReference type="NCBI Taxonomy" id="45130"/>
    <lineage>
        <taxon>Eukaryota</taxon>
        <taxon>Fungi</taxon>
        <taxon>Dikarya</taxon>
        <taxon>Ascomycota</taxon>
        <taxon>Pezizomycotina</taxon>
        <taxon>Dothideomycetes</taxon>
        <taxon>Pleosporomycetidae</taxon>
        <taxon>Pleosporales</taxon>
        <taxon>Pleosporineae</taxon>
        <taxon>Pleosporaceae</taxon>
        <taxon>Bipolaris</taxon>
    </lineage>
</organism>
<comment type="caution">
    <text evidence="2">The sequence shown here is derived from an EMBL/GenBank/DDBJ whole genome shotgun (WGS) entry which is preliminary data.</text>
</comment>